<protein>
    <recommendedName>
        <fullName evidence="1">Transposase-associated domain-containing protein</fullName>
    </recommendedName>
</protein>
<reference evidence="2 3" key="1">
    <citation type="submission" date="2019-05" db="EMBL/GenBank/DDBJ databases">
        <title>Mikania micrantha, genome provides insights into the molecular mechanism of rapid growth.</title>
        <authorList>
            <person name="Liu B."/>
        </authorList>
    </citation>
    <scope>NUCLEOTIDE SEQUENCE [LARGE SCALE GENOMIC DNA]</scope>
    <source>
        <strain evidence="2">NLD-2019</strain>
        <tissue evidence="2">Leaf</tissue>
    </source>
</reference>
<comment type="caution">
    <text evidence="2">The sequence shown here is derived from an EMBL/GenBank/DDBJ whole genome shotgun (WGS) entry which is preliminary data.</text>
</comment>
<evidence type="ECO:0000313" key="3">
    <source>
        <dbReference type="Proteomes" id="UP000326396"/>
    </source>
</evidence>
<dbReference type="PANTHER" id="PTHR10775:SF185">
    <property type="entry name" value="OS08G0208400 PROTEIN"/>
    <property type="match status" value="1"/>
</dbReference>
<keyword evidence="3" id="KW-1185">Reference proteome</keyword>
<dbReference type="InterPro" id="IPR029480">
    <property type="entry name" value="Transpos_assoc"/>
</dbReference>
<feature type="domain" description="Transposase-associated" evidence="1">
    <location>
        <begin position="5"/>
        <end position="82"/>
    </location>
</feature>
<organism evidence="2 3">
    <name type="scientific">Mikania micrantha</name>
    <name type="common">bitter vine</name>
    <dbReference type="NCBI Taxonomy" id="192012"/>
    <lineage>
        <taxon>Eukaryota</taxon>
        <taxon>Viridiplantae</taxon>
        <taxon>Streptophyta</taxon>
        <taxon>Embryophyta</taxon>
        <taxon>Tracheophyta</taxon>
        <taxon>Spermatophyta</taxon>
        <taxon>Magnoliopsida</taxon>
        <taxon>eudicotyledons</taxon>
        <taxon>Gunneridae</taxon>
        <taxon>Pentapetalae</taxon>
        <taxon>asterids</taxon>
        <taxon>campanulids</taxon>
        <taxon>Asterales</taxon>
        <taxon>Asteraceae</taxon>
        <taxon>Asteroideae</taxon>
        <taxon>Heliantheae alliance</taxon>
        <taxon>Eupatorieae</taxon>
        <taxon>Mikania</taxon>
    </lineage>
</organism>
<evidence type="ECO:0000313" key="2">
    <source>
        <dbReference type="EMBL" id="KAD4385112.1"/>
    </source>
</evidence>
<dbReference type="InterPro" id="IPR004242">
    <property type="entry name" value="Transposase_21"/>
</dbReference>
<proteinExistence type="predicted"/>
<name>A0A5N6N5A5_9ASTR</name>
<dbReference type="AlphaFoldDB" id="A0A5N6N5A5"/>
<dbReference type="Pfam" id="PF02992">
    <property type="entry name" value="Transposase_21"/>
    <property type="match status" value="1"/>
</dbReference>
<sequence>MEIDKSWINLRNRRCADFLNGLNKFMEIAKNHVNGEGEGKGYCPCKSYANSKRSLQNLVTIYAHIHDRGFLQSYTTWVYHGEKYSNASEIERMWALNTDNHPLTNNEMFDVIDDVIEFLRVAFPKENKILASHYEAKKKLRKIGLGYQSIHACINDCALFWKENSLMQNCPVCNESRWVDKNTKGKKVAQKVLRYFPLTSRLRRRFSSRFTAKDMIWHNTGRSTDGMMRHPVDGKAWLEYDNRYPNFAKEPRNVILRIWAQIPCEKQ</sequence>
<accession>A0A5N6N5A5</accession>
<gene>
    <name evidence="2" type="ORF">E3N88_25280</name>
</gene>
<dbReference type="EMBL" id="SZYD01000013">
    <property type="protein sequence ID" value="KAD4385112.1"/>
    <property type="molecule type" value="Genomic_DNA"/>
</dbReference>
<dbReference type="OrthoDB" id="1932595at2759"/>
<dbReference type="PANTHER" id="PTHR10775">
    <property type="entry name" value="OS08G0208400 PROTEIN"/>
    <property type="match status" value="1"/>
</dbReference>
<dbReference type="Pfam" id="PF13963">
    <property type="entry name" value="Transpos_assoc"/>
    <property type="match status" value="1"/>
</dbReference>
<evidence type="ECO:0000259" key="1">
    <source>
        <dbReference type="Pfam" id="PF13963"/>
    </source>
</evidence>
<dbReference type="Proteomes" id="UP000326396">
    <property type="component" value="Linkage Group LG3"/>
</dbReference>